<reference evidence="2" key="1">
    <citation type="journal article" date="2023" name="Science">
        <title>Genome structures resolve the early diversification of teleost fishes.</title>
        <authorList>
            <person name="Parey E."/>
            <person name="Louis A."/>
            <person name="Montfort J."/>
            <person name="Bouchez O."/>
            <person name="Roques C."/>
            <person name="Iampietro C."/>
            <person name="Lluch J."/>
            <person name="Castinel A."/>
            <person name="Donnadieu C."/>
            <person name="Desvignes T."/>
            <person name="Floi Bucao C."/>
            <person name="Jouanno E."/>
            <person name="Wen M."/>
            <person name="Mejri S."/>
            <person name="Dirks R."/>
            <person name="Jansen H."/>
            <person name="Henkel C."/>
            <person name="Chen W.J."/>
            <person name="Zahm M."/>
            <person name="Cabau C."/>
            <person name="Klopp C."/>
            <person name="Thompson A.W."/>
            <person name="Robinson-Rechavi M."/>
            <person name="Braasch I."/>
            <person name="Lecointre G."/>
            <person name="Bobe J."/>
            <person name="Postlethwait J.H."/>
            <person name="Berthelot C."/>
            <person name="Roest Crollius H."/>
            <person name="Guiguen Y."/>
        </authorList>
    </citation>
    <scope>NUCLEOTIDE SEQUENCE</scope>
    <source>
        <strain evidence="2">NC1722</strain>
    </source>
</reference>
<comment type="caution">
    <text evidence="2">The sequence shown here is derived from an EMBL/GenBank/DDBJ whole genome shotgun (WGS) entry which is preliminary data.</text>
</comment>
<protein>
    <recommendedName>
        <fullName evidence="4">Circadian-associated transcriptional repressor</fullName>
    </recommendedName>
</protein>
<dbReference type="PANTHER" id="PTHR35441:SF2">
    <property type="entry name" value="CIRCADIAN-ASSOCIATED TRANSCRIPTIONAL REPRESSOR"/>
    <property type="match status" value="1"/>
</dbReference>
<feature type="region of interest" description="Disordered" evidence="1">
    <location>
        <begin position="1"/>
        <end position="112"/>
    </location>
</feature>
<evidence type="ECO:0000256" key="1">
    <source>
        <dbReference type="SAM" id="MobiDB-lite"/>
    </source>
</evidence>
<feature type="compositionally biased region" description="Low complexity" evidence="1">
    <location>
        <begin position="226"/>
        <end position="239"/>
    </location>
</feature>
<dbReference type="EMBL" id="JAINUG010000003">
    <property type="protein sequence ID" value="KAJ8417630.1"/>
    <property type="molecule type" value="Genomic_DNA"/>
</dbReference>
<proteinExistence type="predicted"/>
<evidence type="ECO:0008006" key="4">
    <source>
        <dbReference type="Google" id="ProtNLM"/>
    </source>
</evidence>
<dbReference type="GO" id="GO:0005634">
    <property type="term" value="C:nucleus"/>
    <property type="evidence" value="ECO:0007669"/>
    <property type="project" value="TreeGrafter"/>
</dbReference>
<evidence type="ECO:0000313" key="2">
    <source>
        <dbReference type="EMBL" id="KAJ8417630.1"/>
    </source>
</evidence>
<sequence length="350" mass="37710">MMTTAAAASGGGPKSECGRRAGAAVSPQPSGGSCGAHGQRWTSESPPCGDDNARQGAGDSSNDVGAWDCLAGRREEKPQAQPMWRSSPCAAGLKRPHCHQGAPEHRGRQQQLEGEVEMDKLFARKCRELQNYVLPLASILNGLQSGRYRERLSSFQESVAMDRIRRILGVLQNPCAGERYFNIILKVEVMLKTWFPNVKPRDQQAGDHSQEATPSKRQKVSPVTTALPASASIPASLGAHSVSDKAQRAGAEVAPHGPHLLPHRAGPGGPTATGDAPGEGRHPGQCRLLQHGPRPRPRLRPRPCGLLPPAAPEPDPFRQNQRPLFGKIAEVHREHRHTEGRWGSVESGLS</sequence>
<dbReference type="InterPro" id="IPR031373">
    <property type="entry name" value="Ciart"/>
</dbReference>
<dbReference type="AlphaFoldDB" id="A0AAD7X288"/>
<keyword evidence="3" id="KW-1185">Reference proteome</keyword>
<dbReference type="GO" id="GO:0045892">
    <property type="term" value="P:negative regulation of DNA-templated transcription"/>
    <property type="evidence" value="ECO:0007669"/>
    <property type="project" value="TreeGrafter"/>
</dbReference>
<dbReference type="GO" id="GO:0000978">
    <property type="term" value="F:RNA polymerase II cis-regulatory region sequence-specific DNA binding"/>
    <property type="evidence" value="ECO:0007669"/>
    <property type="project" value="TreeGrafter"/>
</dbReference>
<name>A0AAD7X288_9TELE</name>
<dbReference type="GO" id="GO:0032922">
    <property type="term" value="P:circadian regulation of gene expression"/>
    <property type="evidence" value="ECO:0007669"/>
    <property type="project" value="InterPro"/>
</dbReference>
<dbReference type="PANTHER" id="PTHR35441">
    <property type="entry name" value="CIRCADIAN-ASSOCIATED TRANSCRIPTIONAL REPRESSOR"/>
    <property type="match status" value="1"/>
</dbReference>
<dbReference type="Pfam" id="PF15673">
    <property type="entry name" value="Ciart"/>
    <property type="match status" value="1"/>
</dbReference>
<gene>
    <name evidence="2" type="ORF">AAFF_G00224730</name>
</gene>
<evidence type="ECO:0000313" key="3">
    <source>
        <dbReference type="Proteomes" id="UP001221898"/>
    </source>
</evidence>
<feature type="region of interest" description="Disordered" evidence="1">
    <location>
        <begin position="201"/>
        <end position="326"/>
    </location>
</feature>
<accession>A0AAD7X288</accession>
<feature type="compositionally biased region" description="Basic and acidic residues" evidence="1">
    <location>
        <begin position="201"/>
        <end position="210"/>
    </location>
</feature>
<organism evidence="2 3">
    <name type="scientific">Aldrovandia affinis</name>
    <dbReference type="NCBI Taxonomy" id="143900"/>
    <lineage>
        <taxon>Eukaryota</taxon>
        <taxon>Metazoa</taxon>
        <taxon>Chordata</taxon>
        <taxon>Craniata</taxon>
        <taxon>Vertebrata</taxon>
        <taxon>Euteleostomi</taxon>
        <taxon>Actinopterygii</taxon>
        <taxon>Neopterygii</taxon>
        <taxon>Teleostei</taxon>
        <taxon>Notacanthiformes</taxon>
        <taxon>Halosauridae</taxon>
        <taxon>Aldrovandia</taxon>
    </lineage>
</organism>
<dbReference type="Proteomes" id="UP001221898">
    <property type="component" value="Unassembled WGS sequence"/>
</dbReference>